<feature type="compositionally biased region" description="Basic and acidic residues" evidence="1">
    <location>
        <begin position="1"/>
        <end position="19"/>
    </location>
</feature>
<keyword evidence="3" id="KW-1185">Reference proteome</keyword>
<evidence type="ECO:0000313" key="2">
    <source>
        <dbReference type="EMBL" id="KAJ3133033.1"/>
    </source>
</evidence>
<reference evidence="2" key="1">
    <citation type="submission" date="2020-05" db="EMBL/GenBank/DDBJ databases">
        <title>Phylogenomic resolution of chytrid fungi.</title>
        <authorList>
            <person name="Stajich J.E."/>
            <person name="Amses K."/>
            <person name="Simmons R."/>
            <person name="Seto K."/>
            <person name="Myers J."/>
            <person name="Bonds A."/>
            <person name="Quandt C.A."/>
            <person name="Barry K."/>
            <person name="Liu P."/>
            <person name="Grigoriev I."/>
            <person name="Longcore J.E."/>
            <person name="James T.Y."/>
        </authorList>
    </citation>
    <scope>NUCLEOTIDE SEQUENCE</scope>
    <source>
        <strain evidence="2">JEL0513</strain>
    </source>
</reference>
<gene>
    <name evidence="2" type="ORF">HK100_004759</name>
</gene>
<accession>A0AAD5XJ05</accession>
<evidence type="ECO:0000256" key="1">
    <source>
        <dbReference type="SAM" id="MobiDB-lite"/>
    </source>
</evidence>
<evidence type="ECO:0000313" key="3">
    <source>
        <dbReference type="Proteomes" id="UP001211907"/>
    </source>
</evidence>
<organism evidence="2 3">
    <name type="scientific">Physocladia obscura</name>
    <dbReference type="NCBI Taxonomy" id="109957"/>
    <lineage>
        <taxon>Eukaryota</taxon>
        <taxon>Fungi</taxon>
        <taxon>Fungi incertae sedis</taxon>
        <taxon>Chytridiomycota</taxon>
        <taxon>Chytridiomycota incertae sedis</taxon>
        <taxon>Chytridiomycetes</taxon>
        <taxon>Chytridiales</taxon>
        <taxon>Chytriomycetaceae</taxon>
        <taxon>Physocladia</taxon>
    </lineage>
</organism>
<name>A0AAD5XJ05_9FUNG</name>
<dbReference type="EMBL" id="JADGJH010000230">
    <property type="protein sequence ID" value="KAJ3133033.1"/>
    <property type="molecule type" value="Genomic_DNA"/>
</dbReference>
<dbReference type="Proteomes" id="UP001211907">
    <property type="component" value="Unassembled WGS sequence"/>
</dbReference>
<protein>
    <submittedName>
        <fullName evidence="2">Uncharacterized protein</fullName>
    </submittedName>
</protein>
<proteinExistence type="predicted"/>
<sequence length="366" mass="42014">MEKDIEDVDRADLPMKEANNDNQTDINGSIGVNEADNEKKNVDIKFVHVELKEIKCLIGPTRLRQWRMIAEFDKTDPKTEPHMNMVDFVFKVFSIGNLYPGLMSFDLILSQHFQAIIFLEWLFVYVTLTNFMTFSINSGKLASTVDTKLMIHFVEMIPGPLKNCVLKRKQKPTPLEKVKEAYALEHGHLLLLGMHTYDTDIGKKDVLVGLLSNSLTQTNELIDNLKSPEASLMFYDEPLHIHRNTQLLIDVLQKYIEKYNYLCKSYCILKMHSNHFLDILHGDEDNLFPKKDELKKSEIMCLDNSNDLIKLLIDADDLLVEMNVAAAVRATHLSLFTVLDSFQSIQTDILQSYMINTTFDSTACEI</sequence>
<comment type="caution">
    <text evidence="2">The sequence shown here is derived from an EMBL/GenBank/DDBJ whole genome shotgun (WGS) entry which is preliminary data.</text>
</comment>
<feature type="region of interest" description="Disordered" evidence="1">
    <location>
        <begin position="1"/>
        <end position="32"/>
    </location>
</feature>
<dbReference type="AlphaFoldDB" id="A0AAD5XJ05"/>